<dbReference type="InterPro" id="IPR032297">
    <property type="entry name" value="Torus"/>
</dbReference>
<dbReference type="PANTHER" id="PTHR24009">
    <property type="entry name" value="RNA-BINDING (RRM/RBD/RNP MOTIFS)"/>
    <property type="match status" value="1"/>
</dbReference>
<keyword evidence="5" id="KW-0238">DNA-binding</keyword>
<comment type="caution">
    <text evidence="8">The sequence shown here is derived from an EMBL/GenBank/DDBJ whole genome shotgun (WGS) entry which is preliminary data.</text>
</comment>
<gene>
    <name evidence="8" type="ORF">KIW84_041181</name>
</gene>
<dbReference type="EMBL" id="JAMSHJ010000004">
    <property type="protein sequence ID" value="KAI5416039.1"/>
    <property type="molecule type" value="Genomic_DNA"/>
</dbReference>
<keyword evidence="4" id="KW-0694">RNA-binding</keyword>
<evidence type="ECO:0000256" key="4">
    <source>
        <dbReference type="ARBA" id="ARBA00022884"/>
    </source>
</evidence>
<dbReference type="GO" id="GO:0003723">
    <property type="term" value="F:RNA binding"/>
    <property type="evidence" value="ECO:0007669"/>
    <property type="project" value="UniProtKB-KW"/>
</dbReference>
<proteinExistence type="predicted"/>
<evidence type="ECO:0000256" key="5">
    <source>
        <dbReference type="ARBA" id="ARBA00023125"/>
    </source>
</evidence>
<dbReference type="AlphaFoldDB" id="A0A9D4X7J1"/>
<evidence type="ECO:0000313" key="9">
    <source>
        <dbReference type="Proteomes" id="UP001058974"/>
    </source>
</evidence>
<dbReference type="Proteomes" id="UP001058974">
    <property type="component" value="Chromosome 4"/>
</dbReference>
<evidence type="ECO:0000256" key="3">
    <source>
        <dbReference type="ARBA" id="ARBA00022833"/>
    </source>
</evidence>
<evidence type="ECO:0000313" key="8">
    <source>
        <dbReference type="EMBL" id="KAI5416039.1"/>
    </source>
</evidence>
<feature type="domain" description="C3H1-type" evidence="7">
    <location>
        <begin position="38"/>
        <end position="65"/>
    </location>
</feature>
<dbReference type="GO" id="GO:0008270">
    <property type="term" value="F:zinc ion binding"/>
    <property type="evidence" value="ECO:0007669"/>
    <property type="project" value="UniProtKB-KW"/>
</dbReference>
<dbReference type="PROSITE" id="PS50103">
    <property type="entry name" value="ZF_C3H1"/>
    <property type="match status" value="1"/>
</dbReference>
<reference evidence="8 9" key="1">
    <citation type="journal article" date="2022" name="Nat. Genet.">
        <title>Improved pea reference genome and pan-genome highlight genomic features and evolutionary characteristics.</title>
        <authorList>
            <person name="Yang T."/>
            <person name="Liu R."/>
            <person name="Luo Y."/>
            <person name="Hu S."/>
            <person name="Wang D."/>
            <person name="Wang C."/>
            <person name="Pandey M.K."/>
            <person name="Ge S."/>
            <person name="Xu Q."/>
            <person name="Li N."/>
            <person name="Li G."/>
            <person name="Huang Y."/>
            <person name="Saxena R.K."/>
            <person name="Ji Y."/>
            <person name="Li M."/>
            <person name="Yan X."/>
            <person name="He Y."/>
            <person name="Liu Y."/>
            <person name="Wang X."/>
            <person name="Xiang C."/>
            <person name="Varshney R.K."/>
            <person name="Ding H."/>
            <person name="Gao S."/>
            <person name="Zong X."/>
        </authorList>
    </citation>
    <scope>NUCLEOTIDE SEQUENCE [LARGE SCALE GENOMIC DNA]</scope>
    <source>
        <strain evidence="8 9">cv. Zhongwan 6</strain>
    </source>
</reference>
<dbReference type="InterPro" id="IPR036855">
    <property type="entry name" value="Znf_CCCH_sf"/>
</dbReference>
<feature type="zinc finger region" description="C3H1-type" evidence="6">
    <location>
        <begin position="38"/>
        <end position="65"/>
    </location>
</feature>
<keyword evidence="9" id="KW-1185">Reference proteome</keyword>
<dbReference type="SUPFAM" id="SSF90229">
    <property type="entry name" value="CCCH zinc finger"/>
    <property type="match status" value="1"/>
</dbReference>
<keyword evidence="1 6" id="KW-0479">Metal-binding</keyword>
<accession>A0A9D4X7J1</accession>
<keyword evidence="3 6" id="KW-0862">Zinc</keyword>
<dbReference type="GO" id="GO:0003677">
    <property type="term" value="F:DNA binding"/>
    <property type="evidence" value="ECO:0007669"/>
    <property type="project" value="UniProtKB-KW"/>
</dbReference>
<dbReference type="Gene3D" id="2.30.30.1190">
    <property type="match status" value="1"/>
</dbReference>
<protein>
    <recommendedName>
        <fullName evidence="7">C3H1-type domain-containing protein</fullName>
    </recommendedName>
</protein>
<dbReference type="Gramene" id="Psat04G0118100-T1">
    <property type="protein sequence ID" value="KAI5416039.1"/>
    <property type="gene ID" value="KIW84_041181"/>
</dbReference>
<evidence type="ECO:0000259" key="7">
    <source>
        <dbReference type="PROSITE" id="PS50103"/>
    </source>
</evidence>
<evidence type="ECO:0000256" key="1">
    <source>
        <dbReference type="ARBA" id="ARBA00022723"/>
    </source>
</evidence>
<sequence>MFLCCPFQELNQNVKGKLAQFNHVSRIYKRFSNLNPSEFPIKICHYFSKGYCRPGSNCRYFHDHVPHESLSSQMHMHGNGDNACNKDQVISSRSLAQKESEIIELLKQKKGPEGS</sequence>
<name>A0A9D4X7J1_PEA</name>
<dbReference type="InterPro" id="IPR000571">
    <property type="entry name" value="Znf_CCCH"/>
</dbReference>
<keyword evidence="2 6" id="KW-0863">Zinc-finger</keyword>
<evidence type="ECO:0000256" key="2">
    <source>
        <dbReference type="ARBA" id="ARBA00022771"/>
    </source>
</evidence>
<dbReference type="PANTHER" id="PTHR24009:SF0">
    <property type="entry name" value="ZINC FINGER CCCH DOMAIN-CONTAINING PROTEIN 18"/>
    <property type="match status" value="1"/>
</dbReference>
<dbReference type="Pfam" id="PF16131">
    <property type="entry name" value="Torus"/>
    <property type="match status" value="1"/>
</dbReference>
<evidence type="ECO:0000256" key="6">
    <source>
        <dbReference type="PROSITE-ProRule" id="PRU00723"/>
    </source>
</evidence>
<organism evidence="8 9">
    <name type="scientific">Pisum sativum</name>
    <name type="common">Garden pea</name>
    <name type="synonym">Lathyrus oleraceus</name>
    <dbReference type="NCBI Taxonomy" id="3888"/>
    <lineage>
        <taxon>Eukaryota</taxon>
        <taxon>Viridiplantae</taxon>
        <taxon>Streptophyta</taxon>
        <taxon>Embryophyta</taxon>
        <taxon>Tracheophyta</taxon>
        <taxon>Spermatophyta</taxon>
        <taxon>Magnoliopsida</taxon>
        <taxon>eudicotyledons</taxon>
        <taxon>Gunneridae</taxon>
        <taxon>Pentapetalae</taxon>
        <taxon>rosids</taxon>
        <taxon>fabids</taxon>
        <taxon>Fabales</taxon>
        <taxon>Fabaceae</taxon>
        <taxon>Papilionoideae</taxon>
        <taxon>50 kb inversion clade</taxon>
        <taxon>NPAAA clade</taxon>
        <taxon>Hologalegina</taxon>
        <taxon>IRL clade</taxon>
        <taxon>Fabeae</taxon>
        <taxon>Lathyrus</taxon>
    </lineage>
</organism>